<dbReference type="AlphaFoldDB" id="A0A0B0PMI1"/>
<gene>
    <name evidence="1" type="ORF">F383_14358</name>
</gene>
<organism evidence="1 2">
    <name type="scientific">Gossypium arboreum</name>
    <name type="common">Tree cotton</name>
    <name type="synonym">Gossypium nanking</name>
    <dbReference type="NCBI Taxonomy" id="29729"/>
    <lineage>
        <taxon>Eukaryota</taxon>
        <taxon>Viridiplantae</taxon>
        <taxon>Streptophyta</taxon>
        <taxon>Embryophyta</taxon>
        <taxon>Tracheophyta</taxon>
        <taxon>Spermatophyta</taxon>
        <taxon>Magnoliopsida</taxon>
        <taxon>eudicotyledons</taxon>
        <taxon>Gunneridae</taxon>
        <taxon>Pentapetalae</taxon>
        <taxon>rosids</taxon>
        <taxon>malvids</taxon>
        <taxon>Malvales</taxon>
        <taxon>Malvaceae</taxon>
        <taxon>Malvoideae</taxon>
        <taxon>Gossypium</taxon>
    </lineage>
</organism>
<accession>A0A0B0PMI1</accession>
<keyword evidence="2" id="KW-1185">Reference proteome</keyword>
<dbReference type="Proteomes" id="UP000032142">
    <property type="component" value="Unassembled WGS sequence"/>
</dbReference>
<sequence length="159" mass="19104">MLHFQFHTYFTETEFFIFRNLVRYKRTCIGYTFHILIFCMLSSDGLETIQMFISKYNANVPDVVLHVIQYRCLCPKQGLTRNQIRCQCLRHYLICKSQSRPVPQTRSYTMSQTDVNFSLKTYNALQILSYYQNLFKIHLSGSQGHPIQIIFYMYRIYFN</sequence>
<reference evidence="2" key="1">
    <citation type="submission" date="2014-09" db="EMBL/GenBank/DDBJ databases">
        <authorList>
            <person name="Mudge J."/>
            <person name="Ramaraj T."/>
            <person name="Lindquist I.E."/>
            <person name="Bharti A.K."/>
            <person name="Sundararajan A."/>
            <person name="Cameron C.T."/>
            <person name="Woodward J.E."/>
            <person name="May G.D."/>
            <person name="Brubaker C."/>
            <person name="Broadhvest J."/>
            <person name="Wilkins T.A."/>
        </authorList>
    </citation>
    <scope>NUCLEOTIDE SEQUENCE</scope>
    <source>
        <strain evidence="2">cv. AKA8401</strain>
    </source>
</reference>
<name>A0A0B0PMI1_GOSAR</name>
<evidence type="ECO:0000313" key="2">
    <source>
        <dbReference type="Proteomes" id="UP000032142"/>
    </source>
</evidence>
<protein>
    <submittedName>
        <fullName evidence="1">Adenylate kinase</fullName>
    </submittedName>
</protein>
<keyword evidence="1" id="KW-0808">Transferase</keyword>
<proteinExistence type="predicted"/>
<dbReference type="GO" id="GO:0016301">
    <property type="term" value="F:kinase activity"/>
    <property type="evidence" value="ECO:0007669"/>
    <property type="project" value="UniProtKB-KW"/>
</dbReference>
<keyword evidence="1" id="KW-0418">Kinase</keyword>
<evidence type="ECO:0000313" key="1">
    <source>
        <dbReference type="EMBL" id="KHG27658.1"/>
    </source>
</evidence>
<dbReference type="EMBL" id="KN441933">
    <property type="protein sequence ID" value="KHG27658.1"/>
    <property type="molecule type" value="Genomic_DNA"/>
</dbReference>